<dbReference type="PANTHER" id="PTHR46594">
    <property type="entry name" value="P-TYPE CATION-TRANSPORTING ATPASE"/>
    <property type="match status" value="1"/>
</dbReference>
<dbReference type="InterPro" id="IPR001757">
    <property type="entry name" value="P_typ_ATPase"/>
</dbReference>
<organism evidence="9 10">
    <name type="scientific">Candidatus Roizmanbacteria bacterium CG11_big_fil_rev_8_21_14_0_20_36_8</name>
    <dbReference type="NCBI Taxonomy" id="1974856"/>
    <lineage>
        <taxon>Bacteria</taxon>
        <taxon>Candidatus Roizmaniibacteriota</taxon>
    </lineage>
</organism>
<comment type="subcellular location">
    <subcellularLocation>
        <location evidence="8">Cell membrane</location>
    </subcellularLocation>
    <subcellularLocation>
        <location evidence="1">Membrane</location>
    </subcellularLocation>
</comment>
<dbReference type="PROSITE" id="PS00154">
    <property type="entry name" value="ATPASE_E1_E2"/>
    <property type="match status" value="1"/>
</dbReference>
<dbReference type="EMBL" id="PCVM01000004">
    <property type="protein sequence ID" value="PIQ73863.1"/>
    <property type="molecule type" value="Genomic_DNA"/>
</dbReference>
<dbReference type="PANTHER" id="PTHR46594:SF4">
    <property type="entry name" value="P-TYPE CATION-TRANSPORTING ATPASE"/>
    <property type="match status" value="1"/>
</dbReference>
<keyword evidence="3 8" id="KW-0812">Transmembrane</keyword>
<sequence length="395" mass="42320">MSIAFVAWIFWLFIAPQFGIISDSSALQFAIYIAITVLIIACPCALGLATPTAVMVGTGMAAARGILIKDAKALEIAHKIDTIVFDKTGTLTLGKPEVQTFEIESKYISLLYSIEKQSHHPLADAVVRHIKSTKFRVKPGMTIDKFKDISGKGVEGVIDGKKVVVGTGRFMKELKVEIPPNFDKLANKLREKAQTVSFIAVGDEVVGLIGIADSIKEDAIDVISKLKSRGIRTVMITGDNQKTAEVIGKHLGIDEVFAEVLPGEKAEKIRELQLNGQIVAMVGDGINDAPALATADIGIAMGTGTDVAIATGDIVLVKGTLEKVVESIDVSQKTLLVIKQNLFWAFGYNIIGIPVAAGILFPFFGILLSPIIASIAMAFSSVSVVGNSLRLRYLR</sequence>
<dbReference type="NCBIfam" id="TIGR01525">
    <property type="entry name" value="ATPase-IB_hvy"/>
    <property type="match status" value="1"/>
</dbReference>
<keyword evidence="7 8" id="KW-0472">Membrane</keyword>
<protein>
    <recommendedName>
        <fullName evidence="11">Copper-translocating P-type ATPase</fullName>
    </recommendedName>
</protein>
<evidence type="ECO:0000256" key="1">
    <source>
        <dbReference type="ARBA" id="ARBA00004370"/>
    </source>
</evidence>
<dbReference type="Proteomes" id="UP000231056">
    <property type="component" value="Unassembled WGS sequence"/>
</dbReference>
<keyword evidence="8" id="KW-1003">Cell membrane</keyword>
<evidence type="ECO:0008006" key="11">
    <source>
        <dbReference type="Google" id="ProtNLM"/>
    </source>
</evidence>
<dbReference type="PRINTS" id="PR00119">
    <property type="entry name" value="CATATPASE"/>
</dbReference>
<dbReference type="InterPro" id="IPR023299">
    <property type="entry name" value="ATPase_P-typ_cyto_dom_N"/>
</dbReference>
<feature type="transmembrane region" description="Helical" evidence="8">
    <location>
        <begin position="342"/>
        <end position="365"/>
    </location>
</feature>
<comment type="similarity">
    <text evidence="2 8">Belongs to the cation transport ATPase (P-type) (TC 3.A.3) family. Type IB subfamily.</text>
</comment>
<name>A0A2M6IVE1_9BACT</name>
<comment type="caution">
    <text evidence="9">The sequence shown here is derived from an EMBL/GenBank/DDBJ whole genome shotgun (WGS) entry which is preliminary data.</text>
</comment>
<dbReference type="GO" id="GO:0019829">
    <property type="term" value="F:ATPase-coupled monoatomic cation transmembrane transporter activity"/>
    <property type="evidence" value="ECO:0007669"/>
    <property type="project" value="InterPro"/>
</dbReference>
<keyword evidence="4 8" id="KW-0479">Metal-binding</keyword>
<comment type="caution">
    <text evidence="8">Lacks conserved residue(s) required for the propagation of feature annotation.</text>
</comment>
<evidence type="ECO:0000256" key="5">
    <source>
        <dbReference type="ARBA" id="ARBA00022967"/>
    </source>
</evidence>
<dbReference type="SFLD" id="SFLDG00002">
    <property type="entry name" value="C1.7:_P-type_atpase_like"/>
    <property type="match status" value="1"/>
</dbReference>
<keyword evidence="6 8" id="KW-1133">Transmembrane helix</keyword>
<evidence type="ECO:0000256" key="3">
    <source>
        <dbReference type="ARBA" id="ARBA00022692"/>
    </source>
</evidence>
<keyword evidence="5" id="KW-1278">Translocase</keyword>
<evidence type="ECO:0000256" key="8">
    <source>
        <dbReference type="RuleBase" id="RU362081"/>
    </source>
</evidence>
<dbReference type="InterPro" id="IPR044492">
    <property type="entry name" value="P_typ_ATPase_HD_dom"/>
</dbReference>
<dbReference type="InterPro" id="IPR023214">
    <property type="entry name" value="HAD_sf"/>
</dbReference>
<evidence type="ECO:0000256" key="7">
    <source>
        <dbReference type="ARBA" id="ARBA00023136"/>
    </source>
</evidence>
<accession>A0A2M6IVE1</accession>
<dbReference type="GO" id="GO:0046872">
    <property type="term" value="F:metal ion binding"/>
    <property type="evidence" value="ECO:0007669"/>
    <property type="project" value="UniProtKB-KW"/>
</dbReference>
<dbReference type="SUPFAM" id="SSF81665">
    <property type="entry name" value="Calcium ATPase, transmembrane domain M"/>
    <property type="match status" value="1"/>
</dbReference>
<keyword evidence="8" id="KW-0547">Nucleotide-binding</keyword>
<dbReference type="Gene3D" id="3.40.50.1000">
    <property type="entry name" value="HAD superfamily/HAD-like"/>
    <property type="match status" value="1"/>
</dbReference>
<dbReference type="InterPro" id="IPR036412">
    <property type="entry name" value="HAD-like_sf"/>
</dbReference>
<evidence type="ECO:0000256" key="6">
    <source>
        <dbReference type="ARBA" id="ARBA00022989"/>
    </source>
</evidence>
<evidence type="ECO:0000256" key="2">
    <source>
        <dbReference type="ARBA" id="ARBA00006024"/>
    </source>
</evidence>
<gene>
    <name evidence="9" type="ORF">COV58_00160</name>
</gene>
<dbReference type="Gene3D" id="3.40.1110.10">
    <property type="entry name" value="Calcium-transporting ATPase, cytoplasmic domain N"/>
    <property type="match status" value="1"/>
</dbReference>
<dbReference type="GO" id="GO:0016887">
    <property type="term" value="F:ATP hydrolysis activity"/>
    <property type="evidence" value="ECO:0007669"/>
    <property type="project" value="InterPro"/>
</dbReference>
<dbReference type="AlphaFoldDB" id="A0A2M6IVE1"/>
<dbReference type="Pfam" id="PF00702">
    <property type="entry name" value="Hydrolase"/>
    <property type="match status" value="1"/>
</dbReference>
<evidence type="ECO:0000313" key="10">
    <source>
        <dbReference type="Proteomes" id="UP000231056"/>
    </source>
</evidence>
<dbReference type="Gene3D" id="1.20.1110.10">
    <property type="entry name" value="Calcium-transporting ATPase, transmembrane domain"/>
    <property type="match status" value="1"/>
</dbReference>
<dbReference type="SFLD" id="SFLDS00003">
    <property type="entry name" value="Haloacid_Dehalogenase"/>
    <property type="match status" value="1"/>
</dbReference>
<dbReference type="SUPFAM" id="SSF56784">
    <property type="entry name" value="HAD-like"/>
    <property type="match status" value="1"/>
</dbReference>
<feature type="transmembrane region" description="Helical" evidence="8">
    <location>
        <begin position="29"/>
        <end position="50"/>
    </location>
</feature>
<dbReference type="NCBIfam" id="TIGR01494">
    <property type="entry name" value="ATPase_P-type"/>
    <property type="match status" value="1"/>
</dbReference>
<dbReference type="InterPro" id="IPR027256">
    <property type="entry name" value="P-typ_ATPase_IB"/>
</dbReference>
<reference evidence="9 10" key="1">
    <citation type="submission" date="2017-09" db="EMBL/GenBank/DDBJ databases">
        <title>Depth-based differentiation of microbial function through sediment-hosted aquifers and enrichment of novel symbionts in the deep terrestrial subsurface.</title>
        <authorList>
            <person name="Probst A.J."/>
            <person name="Ladd B."/>
            <person name="Jarett J.K."/>
            <person name="Geller-Mcgrath D.E."/>
            <person name="Sieber C.M."/>
            <person name="Emerson J.B."/>
            <person name="Anantharaman K."/>
            <person name="Thomas B.C."/>
            <person name="Malmstrom R."/>
            <person name="Stieglmeier M."/>
            <person name="Klingl A."/>
            <person name="Woyke T."/>
            <person name="Ryan C.M."/>
            <person name="Banfield J.F."/>
        </authorList>
    </citation>
    <scope>NUCLEOTIDE SEQUENCE [LARGE SCALE GENOMIC DNA]</scope>
    <source>
        <strain evidence="9">CG11_big_fil_rev_8_21_14_0_20_36_8</strain>
    </source>
</reference>
<proteinExistence type="inferred from homology"/>
<evidence type="ECO:0000313" key="9">
    <source>
        <dbReference type="EMBL" id="PIQ73863.1"/>
    </source>
</evidence>
<feature type="transmembrane region" description="Helical" evidence="8">
    <location>
        <begin position="371"/>
        <end position="389"/>
    </location>
</feature>
<dbReference type="InterPro" id="IPR023298">
    <property type="entry name" value="ATPase_P-typ_TM_dom_sf"/>
</dbReference>
<evidence type="ECO:0000256" key="4">
    <source>
        <dbReference type="ARBA" id="ARBA00022723"/>
    </source>
</evidence>
<dbReference type="InterPro" id="IPR018303">
    <property type="entry name" value="ATPase_P-typ_P_site"/>
</dbReference>
<dbReference type="GO" id="GO:0005886">
    <property type="term" value="C:plasma membrane"/>
    <property type="evidence" value="ECO:0007669"/>
    <property type="project" value="UniProtKB-SubCell"/>
</dbReference>
<dbReference type="SFLD" id="SFLDF00027">
    <property type="entry name" value="p-type_atpase"/>
    <property type="match status" value="1"/>
</dbReference>
<keyword evidence="8" id="KW-0067">ATP-binding</keyword>
<dbReference type="GO" id="GO:0005524">
    <property type="term" value="F:ATP binding"/>
    <property type="evidence" value="ECO:0007669"/>
    <property type="project" value="UniProtKB-UniRule"/>
</dbReference>